<dbReference type="Gene3D" id="3.20.20.70">
    <property type="entry name" value="Aldolase class I"/>
    <property type="match status" value="2"/>
</dbReference>
<name>A0AA39K8D8_ARMTA</name>
<evidence type="ECO:0000313" key="2">
    <source>
        <dbReference type="EMBL" id="KAK0455325.1"/>
    </source>
</evidence>
<gene>
    <name evidence="2" type="ORF">EV420DRAFT_1555245</name>
</gene>
<dbReference type="InterPro" id="IPR001155">
    <property type="entry name" value="OxRdtase_FMN_N"/>
</dbReference>
<comment type="caution">
    <text evidence="2">The sequence shown here is derived from an EMBL/GenBank/DDBJ whole genome shotgun (WGS) entry which is preliminary data.</text>
</comment>
<dbReference type="SUPFAM" id="SSF51395">
    <property type="entry name" value="FMN-linked oxidoreductases"/>
    <property type="match status" value="1"/>
</dbReference>
<feature type="non-terminal residue" evidence="2">
    <location>
        <position position="316"/>
    </location>
</feature>
<dbReference type="GO" id="GO:0016491">
    <property type="term" value="F:oxidoreductase activity"/>
    <property type="evidence" value="ECO:0007669"/>
    <property type="project" value="InterPro"/>
</dbReference>
<dbReference type="InterPro" id="IPR013785">
    <property type="entry name" value="Aldolase_TIM"/>
</dbReference>
<protein>
    <submittedName>
        <fullName evidence="2">FMN-linked oxidoreductase</fullName>
    </submittedName>
</protein>
<reference evidence="2" key="1">
    <citation type="submission" date="2023-06" db="EMBL/GenBank/DDBJ databases">
        <authorList>
            <consortium name="Lawrence Berkeley National Laboratory"/>
            <person name="Ahrendt S."/>
            <person name="Sahu N."/>
            <person name="Indic B."/>
            <person name="Wong-Bajracharya J."/>
            <person name="Merenyi Z."/>
            <person name="Ke H.-M."/>
            <person name="Monk M."/>
            <person name="Kocsube S."/>
            <person name="Drula E."/>
            <person name="Lipzen A."/>
            <person name="Balint B."/>
            <person name="Henrissat B."/>
            <person name="Andreopoulos B."/>
            <person name="Martin F.M."/>
            <person name="Harder C.B."/>
            <person name="Rigling D."/>
            <person name="Ford K.L."/>
            <person name="Foster G.D."/>
            <person name="Pangilinan J."/>
            <person name="Papanicolaou A."/>
            <person name="Barry K."/>
            <person name="LaButti K."/>
            <person name="Viragh M."/>
            <person name="Koriabine M."/>
            <person name="Yan M."/>
            <person name="Riley R."/>
            <person name="Champramary S."/>
            <person name="Plett K.L."/>
            <person name="Tsai I.J."/>
            <person name="Slot J."/>
            <person name="Sipos G."/>
            <person name="Plett J."/>
            <person name="Nagy L.G."/>
            <person name="Grigoriev I.V."/>
        </authorList>
    </citation>
    <scope>NUCLEOTIDE SEQUENCE</scope>
    <source>
        <strain evidence="2">CCBAS 213</strain>
    </source>
</reference>
<dbReference type="Proteomes" id="UP001175211">
    <property type="component" value="Unassembled WGS sequence"/>
</dbReference>
<sequence>MSSKLFQPVNVGNLALKHRVVLAPLTRLRTTPSGVPHTKIVKEYYTQRSHAPGTLLISEGTFIAPKAAGIPHLPGIWSQEMIAAWKQARTSHIHEYTQLFVQASLNAIEAGFDGVEIHGANGYLLDQFTQDVSNHRTDEYGGSIENRTRFPLEVVDAVVKAIGEERTGYRVSPWNTYQGAALTFLSAFLSKLTRYHGLDMTMADPKPTFSYLTNEIKRRYPNFAYLHAVEPRVVGTTFRDEHEIKPQEENDFLRKIWAPKPFISAGHSRETAIEAADQKGDLVAFGRQFISNVSCYLLLVSRISKTRELGWELIRP</sequence>
<dbReference type="PANTHER" id="PTHR22893:SF91">
    <property type="entry name" value="NADPH DEHYDROGENASE 2-RELATED"/>
    <property type="match status" value="1"/>
</dbReference>
<feature type="domain" description="NADH:flavin oxidoreductase/NADH oxidase N-terminal" evidence="1">
    <location>
        <begin position="90"/>
        <end position="294"/>
    </location>
</feature>
<organism evidence="2 3">
    <name type="scientific">Armillaria tabescens</name>
    <name type="common">Ringless honey mushroom</name>
    <name type="synonym">Agaricus tabescens</name>
    <dbReference type="NCBI Taxonomy" id="1929756"/>
    <lineage>
        <taxon>Eukaryota</taxon>
        <taxon>Fungi</taxon>
        <taxon>Dikarya</taxon>
        <taxon>Basidiomycota</taxon>
        <taxon>Agaricomycotina</taxon>
        <taxon>Agaricomycetes</taxon>
        <taxon>Agaricomycetidae</taxon>
        <taxon>Agaricales</taxon>
        <taxon>Marasmiineae</taxon>
        <taxon>Physalacriaceae</taxon>
        <taxon>Desarmillaria</taxon>
    </lineage>
</organism>
<evidence type="ECO:0000313" key="3">
    <source>
        <dbReference type="Proteomes" id="UP001175211"/>
    </source>
</evidence>
<accession>A0AA39K8D8</accession>
<dbReference type="GO" id="GO:0010181">
    <property type="term" value="F:FMN binding"/>
    <property type="evidence" value="ECO:0007669"/>
    <property type="project" value="InterPro"/>
</dbReference>
<dbReference type="InterPro" id="IPR045247">
    <property type="entry name" value="Oye-like"/>
</dbReference>
<proteinExistence type="predicted"/>
<evidence type="ECO:0000259" key="1">
    <source>
        <dbReference type="Pfam" id="PF00724"/>
    </source>
</evidence>
<dbReference type="EMBL" id="JAUEPS010000026">
    <property type="protein sequence ID" value="KAK0455325.1"/>
    <property type="molecule type" value="Genomic_DNA"/>
</dbReference>
<dbReference type="Pfam" id="PF00724">
    <property type="entry name" value="Oxidored_FMN"/>
    <property type="match status" value="1"/>
</dbReference>
<dbReference type="GeneID" id="85357187"/>
<keyword evidence="3" id="KW-1185">Reference proteome</keyword>
<dbReference type="RefSeq" id="XP_060328835.1">
    <property type="nucleotide sequence ID" value="XM_060473639.1"/>
</dbReference>
<dbReference type="PANTHER" id="PTHR22893">
    <property type="entry name" value="NADH OXIDOREDUCTASE-RELATED"/>
    <property type="match status" value="1"/>
</dbReference>
<dbReference type="AlphaFoldDB" id="A0AA39K8D8"/>